<gene>
    <name evidence="8" type="primary">purA</name>
    <name evidence="11" type="ORF">GP480_00865</name>
</gene>
<feature type="binding site" evidence="8">
    <location>
        <begin position="11"/>
        <end position="17"/>
    </location>
    <ligand>
        <name>GTP</name>
        <dbReference type="ChEBI" id="CHEBI:37565"/>
    </ligand>
</feature>
<evidence type="ECO:0000313" key="12">
    <source>
        <dbReference type="Proteomes" id="UP000464912"/>
    </source>
</evidence>
<comment type="cofactor">
    <cofactor evidence="8">
        <name>Mg(2+)</name>
        <dbReference type="ChEBI" id="CHEBI:18420"/>
    </cofactor>
    <text evidence="8">Binds 1 Mg(2+) ion per subunit.</text>
</comment>
<comment type="subunit">
    <text evidence="1 8">Homodimer.</text>
</comment>
<dbReference type="NCBIfam" id="TIGR00184">
    <property type="entry name" value="purA"/>
    <property type="match status" value="1"/>
</dbReference>
<comment type="function">
    <text evidence="8">Plays an important role in the de novo pathway of purine nucleotide biosynthesis. Catalyzes the first committed step in the biosynthesis of AMP from IMP.</text>
</comment>
<keyword evidence="12" id="KW-1185">Reference proteome</keyword>
<dbReference type="PROSITE" id="PS01266">
    <property type="entry name" value="ADENYLOSUCCIN_SYN_1"/>
    <property type="match status" value="1"/>
</dbReference>
<dbReference type="SUPFAM" id="SSF52540">
    <property type="entry name" value="P-loop containing nucleoside triphosphate hydrolases"/>
    <property type="match status" value="1"/>
</dbReference>
<feature type="binding site" description="in other chain" evidence="8">
    <location>
        <position position="218"/>
    </location>
    <ligand>
        <name>IMP</name>
        <dbReference type="ChEBI" id="CHEBI:58053"/>
        <note>ligand shared between dimeric partners</note>
    </ligand>
</feature>
<feature type="binding site" evidence="8">
    <location>
        <position position="140"/>
    </location>
    <ligand>
        <name>IMP</name>
        <dbReference type="ChEBI" id="CHEBI:58053"/>
        <note>ligand shared between dimeric partners</note>
    </ligand>
</feature>
<feature type="binding site" evidence="8">
    <location>
        <position position="12"/>
    </location>
    <ligand>
        <name>Mg(2+)</name>
        <dbReference type="ChEBI" id="CHEBI:18420"/>
    </ligand>
</feature>
<dbReference type="GO" id="GO:0005525">
    <property type="term" value="F:GTP binding"/>
    <property type="evidence" value="ECO:0007669"/>
    <property type="project" value="UniProtKB-UniRule"/>
</dbReference>
<evidence type="ECO:0000256" key="10">
    <source>
        <dbReference type="RuleBase" id="RU000520"/>
    </source>
</evidence>
<dbReference type="InterPro" id="IPR042111">
    <property type="entry name" value="Adenylosuccinate_synth_dom3"/>
</dbReference>
<organism evidence="11 12">
    <name type="scientific">Neorickettsia findlayensis</name>
    <dbReference type="NCBI Taxonomy" id="2686014"/>
    <lineage>
        <taxon>Bacteria</taxon>
        <taxon>Pseudomonadati</taxon>
        <taxon>Pseudomonadota</taxon>
        <taxon>Alphaproteobacteria</taxon>
        <taxon>Rickettsiales</taxon>
        <taxon>Anaplasmataceae</taxon>
        <taxon>Neorickettsia</taxon>
    </lineage>
</organism>
<dbReference type="EC" id="6.3.4.4" evidence="8 10"/>
<dbReference type="Pfam" id="PF00709">
    <property type="entry name" value="Adenylsucc_synt"/>
    <property type="match status" value="1"/>
</dbReference>
<comment type="pathway">
    <text evidence="8 10">Purine metabolism; AMP biosynthesis via de novo pathway; AMP from IMP: step 1/2.</text>
</comment>
<feature type="binding site" description="in other chain" evidence="8">
    <location>
        <begin position="12"/>
        <end position="15"/>
    </location>
    <ligand>
        <name>IMP</name>
        <dbReference type="ChEBI" id="CHEBI:58053"/>
        <note>ligand shared between dimeric partners</note>
    </ligand>
</feature>
<keyword evidence="4 8" id="KW-0547">Nucleotide-binding</keyword>
<comment type="similarity">
    <text evidence="8 10">Belongs to the adenylosuccinate synthetase family.</text>
</comment>
<feature type="binding site" evidence="8">
    <location>
        <position position="297"/>
    </location>
    <ligand>
        <name>GTP</name>
        <dbReference type="ChEBI" id="CHEBI:37565"/>
    </ligand>
</feature>
<dbReference type="GO" id="GO:0005737">
    <property type="term" value="C:cytoplasm"/>
    <property type="evidence" value="ECO:0007669"/>
    <property type="project" value="UniProtKB-SubCell"/>
</dbReference>
<feature type="binding site" description="in other chain" evidence="8">
    <location>
        <position position="233"/>
    </location>
    <ligand>
        <name>IMP</name>
        <dbReference type="ChEBI" id="CHEBI:58053"/>
        <note>ligand shared between dimeric partners</note>
    </ligand>
</feature>
<dbReference type="Gene3D" id="1.10.300.10">
    <property type="entry name" value="Adenylosuccinate Synthetase, subunit A, domain 2"/>
    <property type="match status" value="1"/>
</dbReference>
<sequence length="417" mass="45645">MDAAVIGLQWGDEGKGKIVDYLASDFDSVVRFNGGNNAGHTVIVGERTYKLRVLPSGILREDVISVIGNGVVLDPQGLLEEIHLLKQEGVKIHPGKLLIADNCHLVLPIHKELDVLFEEKQKLGTTKCGIGPCYQDKVARRGIRLCDLRSEGQLRKTLAALSYYHNVVRKGAGLQEICQESLFSSLFAMRDKLLCYAVSPCELRDILSGKSKLYEGAQGMLLDIDHGTYPFVTSGSSGLGQVMNGAALGCVNRVIGVMKGYVTRVGEGVFPTEQDNAFGSELQKLGKEVGTVSGRIRRCGWCDLPLVRYVNAVAGVTEIVITKLDVLDSFNEIFLCCAYKGKKGKLIEICSPSKLCYSEYKAQYIVMKGWRSSTVGVASFCDLPDEAKSFVETIEKCLDLPVTMVSNGPERTQVLHR</sequence>
<keyword evidence="7 8" id="KW-0342">GTP-binding</keyword>
<dbReference type="PROSITE" id="PS00513">
    <property type="entry name" value="ADENYLOSUCCIN_SYN_2"/>
    <property type="match status" value="1"/>
</dbReference>
<feature type="binding site" description="in other chain" evidence="8">
    <location>
        <begin position="37"/>
        <end position="40"/>
    </location>
    <ligand>
        <name>IMP</name>
        <dbReference type="ChEBI" id="CHEBI:58053"/>
        <note>ligand shared between dimeric partners</note>
    </ligand>
</feature>
<feature type="active site" description="Proton acceptor" evidence="8">
    <location>
        <position position="12"/>
    </location>
</feature>
<keyword evidence="2 8" id="KW-0436">Ligase</keyword>
<keyword evidence="8" id="KW-0963">Cytoplasm</keyword>
<evidence type="ECO:0000256" key="6">
    <source>
        <dbReference type="ARBA" id="ARBA00022842"/>
    </source>
</evidence>
<dbReference type="Gene3D" id="3.40.440.10">
    <property type="entry name" value="Adenylosuccinate Synthetase, subunit A, domain 1"/>
    <property type="match status" value="1"/>
</dbReference>
<protein>
    <recommendedName>
        <fullName evidence="8 10">Adenylosuccinate synthetase</fullName>
        <shortName evidence="8">AMPSase</shortName>
        <shortName evidence="8">AdSS</shortName>
        <ecNumber evidence="8 10">6.3.4.4</ecNumber>
    </recommendedName>
    <alternativeName>
        <fullName evidence="8">IMP--aspartate ligase</fullName>
    </alternativeName>
</protein>
<dbReference type="RefSeq" id="WP_160095010.1">
    <property type="nucleotide sequence ID" value="NZ_CP047224.1"/>
</dbReference>
<dbReference type="GO" id="GO:0004019">
    <property type="term" value="F:adenylosuccinate synthase activity"/>
    <property type="evidence" value="ECO:0007669"/>
    <property type="project" value="UniProtKB-UniRule"/>
</dbReference>
<dbReference type="InterPro" id="IPR033128">
    <property type="entry name" value="Adenylosuccin_syn_Lys_AS"/>
</dbReference>
<keyword evidence="6 8" id="KW-0460">Magnesium</keyword>
<proteinExistence type="inferred from homology"/>
<feature type="binding site" evidence="8">
    <location>
        <begin position="39"/>
        <end position="41"/>
    </location>
    <ligand>
        <name>GTP</name>
        <dbReference type="ChEBI" id="CHEBI:37565"/>
    </ligand>
</feature>
<feature type="binding site" evidence="8">
    <location>
        <begin position="406"/>
        <end position="408"/>
    </location>
    <ligand>
        <name>GTP</name>
        <dbReference type="ChEBI" id="CHEBI:37565"/>
    </ligand>
</feature>
<dbReference type="CDD" id="cd03108">
    <property type="entry name" value="AdSS"/>
    <property type="match status" value="1"/>
</dbReference>
<evidence type="ECO:0000256" key="7">
    <source>
        <dbReference type="ARBA" id="ARBA00023134"/>
    </source>
</evidence>
<feature type="binding site" evidence="8">
    <location>
        <begin position="323"/>
        <end position="325"/>
    </location>
    <ligand>
        <name>GTP</name>
        <dbReference type="ChEBI" id="CHEBI:37565"/>
    </ligand>
</feature>
<evidence type="ECO:0000313" key="11">
    <source>
        <dbReference type="EMBL" id="QHD65015.1"/>
    </source>
</evidence>
<dbReference type="GO" id="GO:0046040">
    <property type="term" value="P:IMP metabolic process"/>
    <property type="evidence" value="ECO:0007669"/>
    <property type="project" value="TreeGrafter"/>
</dbReference>
<dbReference type="FunFam" id="3.90.170.10:FF:000001">
    <property type="entry name" value="Adenylosuccinate synthetase"/>
    <property type="match status" value="1"/>
</dbReference>
<dbReference type="Gene3D" id="3.90.170.10">
    <property type="entry name" value="Adenylosuccinate Synthetase, subunit A, domain 3"/>
    <property type="match status" value="1"/>
</dbReference>
<name>A0A6P1G9I7_9RICK</name>
<dbReference type="UniPathway" id="UPA00075">
    <property type="reaction ID" value="UER00335"/>
</dbReference>
<comment type="catalytic activity">
    <reaction evidence="8 10">
        <text>IMP + L-aspartate + GTP = N(6)-(1,2-dicarboxyethyl)-AMP + GDP + phosphate + 2 H(+)</text>
        <dbReference type="Rhea" id="RHEA:15753"/>
        <dbReference type="ChEBI" id="CHEBI:15378"/>
        <dbReference type="ChEBI" id="CHEBI:29991"/>
        <dbReference type="ChEBI" id="CHEBI:37565"/>
        <dbReference type="ChEBI" id="CHEBI:43474"/>
        <dbReference type="ChEBI" id="CHEBI:57567"/>
        <dbReference type="ChEBI" id="CHEBI:58053"/>
        <dbReference type="ChEBI" id="CHEBI:58189"/>
        <dbReference type="EC" id="6.3.4.4"/>
    </reaction>
</comment>
<dbReference type="InterPro" id="IPR042110">
    <property type="entry name" value="Adenylosuccinate_synth_dom2"/>
</dbReference>
<accession>A0A6P1G9I7</accession>
<feature type="binding site" description="in other chain" evidence="8">
    <location>
        <position position="295"/>
    </location>
    <ligand>
        <name>IMP</name>
        <dbReference type="ChEBI" id="CHEBI:58053"/>
        <note>ligand shared between dimeric partners</note>
    </ligand>
</feature>
<dbReference type="HAMAP" id="MF_00011">
    <property type="entry name" value="Adenylosucc_synth"/>
    <property type="match status" value="1"/>
</dbReference>
<dbReference type="GO" id="GO:0044208">
    <property type="term" value="P:'de novo' AMP biosynthetic process"/>
    <property type="evidence" value="ECO:0007669"/>
    <property type="project" value="UniProtKB-UniRule"/>
</dbReference>
<dbReference type="SMART" id="SM00788">
    <property type="entry name" value="Adenylsucc_synt"/>
    <property type="match status" value="1"/>
</dbReference>
<dbReference type="GO" id="GO:0000287">
    <property type="term" value="F:magnesium ion binding"/>
    <property type="evidence" value="ECO:0007669"/>
    <property type="project" value="UniProtKB-UniRule"/>
</dbReference>
<feature type="binding site" evidence="8">
    <location>
        <begin position="291"/>
        <end position="297"/>
    </location>
    <ligand>
        <name>substrate</name>
    </ligand>
</feature>
<comment type="subcellular location">
    <subcellularLocation>
        <location evidence="8">Cytoplasm</location>
    </subcellularLocation>
</comment>
<keyword evidence="3 8" id="KW-0479">Metal-binding</keyword>
<dbReference type="InterPro" id="IPR018220">
    <property type="entry name" value="Adenylosuccin_syn_GTP-bd"/>
</dbReference>
<dbReference type="EMBL" id="CP047224">
    <property type="protein sequence ID" value="QHD65015.1"/>
    <property type="molecule type" value="Genomic_DNA"/>
</dbReference>
<evidence type="ECO:0000256" key="4">
    <source>
        <dbReference type="ARBA" id="ARBA00022741"/>
    </source>
</evidence>
<reference evidence="11 12" key="1">
    <citation type="journal article" date="2020" name="MBio">
        <title>Erratum for Teymournejad et al., 'Isolation and Molecular Analysis of a Novel Neorickettsia Species That Causes Potomac Horse Fever'.</title>
        <authorList>
            <person name="Teymournejad O."/>
            <person name="Lin M."/>
            <person name="Bekebrede H."/>
            <person name="Kamr A."/>
            <person name="Toribio R.E."/>
            <person name="Arroyo L.G."/>
            <person name="Baird J.D."/>
            <person name="Rikihisa Y."/>
        </authorList>
    </citation>
    <scope>NUCLEOTIDE SEQUENCE [LARGE SCALE GENOMIC DNA]</scope>
    <source>
        <strain evidence="11 12">Fin17</strain>
    </source>
</reference>
<dbReference type="Proteomes" id="UP000464912">
    <property type="component" value="Chromosome"/>
</dbReference>
<feature type="binding site" description="in other chain" evidence="8">
    <location>
        <position position="126"/>
    </location>
    <ligand>
        <name>IMP</name>
        <dbReference type="ChEBI" id="CHEBI:58053"/>
        <note>ligand shared between dimeric partners</note>
    </ligand>
</feature>
<feature type="active site" evidence="9">
    <location>
        <position position="137"/>
    </location>
</feature>
<dbReference type="AlphaFoldDB" id="A0A6P1G9I7"/>
<dbReference type="InterPro" id="IPR001114">
    <property type="entry name" value="Adenylosuccinate_synthetase"/>
</dbReference>
<reference evidence="11 12" key="2">
    <citation type="journal article" date="2020" name="MBio">
        <title>Isolation and Molecular Analysis of a Novel Neorickettsia Species That Causes Potomac Horse Fever.</title>
        <authorList>
            <person name="Teymournejad O."/>
            <person name="Lin M."/>
            <person name="Bekebrede H."/>
            <person name="Kamr A."/>
            <person name="Toribio R.E."/>
            <person name="Arroyo L.G."/>
            <person name="Baird J.D."/>
            <person name="Rikihisa Y."/>
        </authorList>
    </citation>
    <scope>NUCLEOTIDE SEQUENCE [LARGE SCALE GENOMIC DNA]</scope>
    <source>
        <strain evidence="11 12">Fin17</strain>
    </source>
</reference>
<evidence type="ECO:0000256" key="8">
    <source>
        <dbReference type="HAMAP-Rule" id="MF_00011"/>
    </source>
</evidence>
<feature type="active site" description="Proton donor" evidence="8">
    <location>
        <position position="40"/>
    </location>
</feature>
<keyword evidence="5 8" id="KW-0658">Purine biosynthesis</keyword>
<dbReference type="NCBIfam" id="NF002223">
    <property type="entry name" value="PRK01117.1"/>
    <property type="match status" value="1"/>
</dbReference>
<evidence type="ECO:0000256" key="1">
    <source>
        <dbReference type="ARBA" id="ARBA00011738"/>
    </source>
</evidence>
<evidence type="ECO:0000256" key="2">
    <source>
        <dbReference type="ARBA" id="ARBA00022598"/>
    </source>
</evidence>
<feature type="binding site" evidence="8">
    <location>
        <position position="39"/>
    </location>
    <ligand>
        <name>Mg(2+)</name>
        <dbReference type="ChEBI" id="CHEBI:18420"/>
    </ligand>
</feature>
<dbReference type="InterPro" id="IPR027417">
    <property type="entry name" value="P-loop_NTPase"/>
</dbReference>
<dbReference type="PANTHER" id="PTHR11846">
    <property type="entry name" value="ADENYLOSUCCINATE SYNTHETASE"/>
    <property type="match status" value="1"/>
</dbReference>
<evidence type="ECO:0000256" key="5">
    <source>
        <dbReference type="ARBA" id="ARBA00022755"/>
    </source>
</evidence>
<dbReference type="PANTHER" id="PTHR11846:SF0">
    <property type="entry name" value="ADENYLOSUCCINATE SYNTHETASE"/>
    <property type="match status" value="1"/>
</dbReference>
<dbReference type="KEGG" id="nef:GP480_00865"/>
<evidence type="ECO:0000256" key="3">
    <source>
        <dbReference type="ARBA" id="ARBA00022723"/>
    </source>
</evidence>
<dbReference type="InterPro" id="IPR042109">
    <property type="entry name" value="Adenylosuccinate_synth_dom1"/>
</dbReference>
<evidence type="ECO:0000256" key="9">
    <source>
        <dbReference type="PROSITE-ProRule" id="PRU10134"/>
    </source>
</evidence>